<dbReference type="SUPFAM" id="SSF50969">
    <property type="entry name" value="YVTN repeat-like/Quinoprotein amine dehydrogenase"/>
    <property type="match status" value="1"/>
</dbReference>
<feature type="chain" id="PRO_5026331085" description="YncE family protein" evidence="1">
    <location>
        <begin position="27"/>
        <end position="367"/>
    </location>
</feature>
<dbReference type="InterPro" id="IPR011659">
    <property type="entry name" value="WD40"/>
</dbReference>
<dbReference type="InterPro" id="IPR015943">
    <property type="entry name" value="WD40/YVTN_repeat-like_dom_sf"/>
</dbReference>
<keyword evidence="3" id="KW-1185">Reference proteome</keyword>
<sequence>MRKIGKRSVAAVSAALALAGAGTATAAASTRTTVATSAQITPACPPASQLASTGYSTGFGGYLYELDLTRLKATGSISGLNGPSNSYVSKDGKTVYIDNWGGGTVEVLNACTRQIDKSVNVNGPVLGAMSRDGRYLYEVGYQGLGATGRDTTVYVIDTSSNTVVRTWPVKDSFALTLSPDGRRVYVAGVDDVYVFDTAGNRLDTLSTGHLPEWLAVTPDGRTLLSSNYDGTTTATNIATGARLATIDHGAKSAPEYVTITPDGTQAWVTLGIGGVAVISLADYSSTVVPTSGMGLTVTFSNDGKLAYVSEGGPDTVNDDGVAATEKAVSGTWKTGPGNIRVFSVATHKVVTTIQTAPFPGNVSHQPS</sequence>
<evidence type="ECO:0000256" key="1">
    <source>
        <dbReference type="SAM" id="SignalP"/>
    </source>
</evidence>
<keyword evidence="1" id="KW-0732">Signal</keyword>
<dbReference type="RefSeq" id="WP_151593420.1">
    <property type="nucleotide sequence ID" value="NZ_WBMS02000007.1"/>
</dbReference>
<reference evidence="2" key="1">
    <citation type="submission" date="2019-12" db="EMBL/GenBank/DDBJ databases">
        <title>Actinomadura physcomitrii sp. nov., a novel actinomycete isolated from moss [Physcomitrium sphaericum (Ludw) Fuernr].</title>
        <authorList>
            <person name="Zhuang X."/>
        </authorList>
    </citation>
    <scope>NUCLEOTIDE SEQUENCE [LARGE SCALE GENOMIC DNA]</scope>
    <source>
        <strain evidence="2">LD22</strain>
    </source>
</reference>
<organism evidence="2 3">
    <name type="scientific">Actinomadura physcomitrii</name>
    <dbReference type="NCBI Taxonomy" id="2650748"/>
    <lineage>
        <taxon>Bacteria</taxon>
        <taxon>Bacillati</taxon>
        <taxon>Actinomycetota</taxon>
        <taxon>Actinomycetes</taxon>
        <taxon>Streptosporangiales</taxon>
        <taxon>Thermomonosporaceae</taxon>
        <taxon>Actinomadura</taxon>
    </lineage>
</organism>
<feature type="signal peptide" evidence="1">
    <location>
        <begin position="1"/>
        <end position="26"/>
    </location>
</feature>
<dbReference type="Pfam" id="PF07676">
    <property type="entry name" value="PD40"/>
    <property type="match status" value="1"/>
</dbReference>
<dbReference type="InterPro" id="IPR011044">
    <property type="entry name" value="Quino_amine_DH_bsu"/>
</dbReference>
<name>A0A6I4MAR1_9ACTN</name>
<proteinExistence type="predicted"/>
<dbReference type="AlphaFoldDB" id="A0A6I4MAR1"/>
<dbReference type="PANTHER" id="PTHR47197">
    <property type="entry name" value="PROTEIN NIRF"/>
    <property type="match status" value="1"/>
</dbReference>
<accession>A0A6I4MAR1</accession>
<protein>
    <recommendedName>
        <fullName evidence="4">YncE family protein</fullName>
    </recommendedName>
</protein>
<dbReference type="Gene3D" id="2.130.10.10">
    <property type="entry name" value="YVTN repeat-like/Quinoprotein amine dehydrogenase"/>
    <property type="match status" value="3"/>
</dbReference>
<gene>
    <name evidence="2" type="ORF">F8568_010955</name>
</gene>
<dbReference type="InterPro" id="IPR051200">
    <property type="entry name" value="Host-pathogen_enzymatic-act"/>
</dbReference>
<comment type="caution">
    <text evidence="2">The sequence shown here is derived from an EMBL/GenBank/DDBJ whole genome shotgun (WGS) entry which is preliminary data.</text>
</comment>
<dbReference type="PANTHER" id="PTHR47197:SF3">
    <property type="entry name" value="DIHYDRO-HEME D1 DEHYDROGENASE"/>
    <property type="match status" value="1"/>
</dbReference>
<evidence type="ECO:0008006" key="4">
    <source>
        <dbReference type="Google" id="ProtNLM"/>
    </source>
</evidence>
<dbReference type="EMBL" id="WBMS02000007">
    <property type="protein sequence ID" value="MWA00891.1"/>
    <property type="molecule type" value="Genomic_DNA"/>
</dbReference>
<dbReference type="Proteomes" id="UP000462055">
    <property type="component" value="Unassembled WGS sequence"/>
</dbReference>
<evidence type="ECO:0000313" key="2">
    <source>
        <dbReference type="EMBL" id="MWA00891.1"/>
    </source>
</evidence>
<evidence type="ECO:0000313" key="3">
    <source>
        <dbReference type="Proteomes" id="UP000462055"/>
    </source>
</evidence>